<proteinExistence type="predicted"/>
<protein>
    <submittedName>
        <fullName evidence="1">Uncharacterized protein</fullName>
    </submittedName>
</protein>
<dbReference type="Proteomes" id="UP001630127">
    <property type="component" value="Unassembled WGS sequence"/>
</dbReference>
<sequence length="122" mass="13504">MNGSGRSSVLRRIKGTDATLENDLQFLIRSGKSSIWFDEWIYNGILADGDSSIHSGADRLIRRRSSNGSVAISISYVRSSKFCSGQEVGSLMLKISFIAQKLDTSALPQWLIALLEEKFFNA</sequence>
<organism evidence="1 2">
    <name type="scientific">Cinchona calisaya</name>
    <dbReference type="NCBI Taxonomy" id="153742"/>
    <lineage>
        <taxon>Eukaryota</taxon>
        <taxon>Viridiplantae</taxon>
        <taxon>Streptophyta</taxon>
        <taxon>Embryophyta</taxon>
        <taxon>Tracheophyta</taxon>
        <taxon>Spermatophyta</taxon>
        <taxon>Magnoliopsida</taxon>
        <taxon>eudicotyledons</taxon>
        <taxon>Gunneridae</taxon>
        <taxon>Pentapetalae</taxon>
        <taxon>asterids</taxon>
        <taxon>lamiids</taxon>
        <taxon>Gentianales</taxon>
        <taxon>Rubiaceae</taxon>
        <taxon>Cinchonoideae</taxon>
        <taxon>Cinchoneae</taxon>
        <taxon>Cinchona</taxon>
    </lineage>
</organism>
<accession>A0ABD2Z1F6</accession>
<comment type="caution">
    <text evidence="1">The sequence shown here is derived from an EMBL/GenBank/DDBJ whole genome shotgun (WGS) entry which is preliminary data.</text>
</comment>
<name>A0ABD2Z1F6_9GENT</name>
<evidence type="ECO:0000313" key="2">
    <source>
        <dbReference type="Proteomes" id="UP001630127"/>
    </source>
</evidence>
<gene>
    <name evidence="1" type="ORF">ACH5RR_026059</name>
</gene>
<reference evidence="1 2" key="1">
    <citation type="submission" date="2024-11" db="EMBL/GenBank/DDBJ databases">
        <title>A near-complete genome assembly of Cinchona calisaya.</title>
        <authorList>
            <person name="Lian D.C."/>
            <person name="Zhao X.W."/>
            <person name="Wei L."/>
        </authorList>
    </citation>
    <scope>NUCLEOTIDE SEQUENCE [LARGE SCALE GENOMIC DNA]</scope>
    <source>
        <tissue evidence="1">Nenye</tissue>
    </source>
</reference>
<dbReference type="EMBL" id="JBJUIK010000011">
    <property type="protein sequence ID" value="KAL3513342.1"/>
    <property type="molecule type" value="Genomic_DNA"/>
</dbReference>
<dbReference type="AlphaFoldDB" id="A0ABD2Z1F6"/>
<keyword evidence="2" id="KW-1185">Reference proteome</keyword>
<evidence type="ECO:0000313" key="1">
    <source>
        <dbReference type="EMBL" id="KAL3513342.1"/>
    </source>
</evidence>